<dbReference type="InterPro" id="IPR047252">
    <property type="entry name" value="TP53BP1-like"/>
</dbReference>
<evidence type="ECO:0000256" key="1">
    <source>
        <dbReference type="ARBA" id="ARBA00004123"/>
    </source>
</evidence>
<feature type="compositionally biased region" description="Polar residues" evidence="4">
    <location>
        <begin position="223"/>
        <end position="243"/>
    </location>
</feature>
<feature type="region of interest" description="Disordered" evidence="4">
    <location>
        <begin position="1096"/>
        <end position="1123"/>
    </location>
</feature>
<feature type="region of interest" description="Disordered" evidence="4">
    <location>
        <begin position="177"/>
        <end position="202"/>
    </location>
</feature>
<accession>A0A9W9M6G8</accession>
<evidence type="ECO:0000259" key="5">
    <source>
        <dbReference type="PROSITE" id="PS50172"/>
    </source>
</evidence>
<feature type="compositionally biased region" description="Basic and acidic residues" evidence="4">
    <location>
        <begin position="177"/>
        <end position="186"/>
    </location>
</feature>
<dbReference type="FunFam" id="2.30.30.140:FF:000141">
    <property type="entry name" value="DNA damage repair protein (Rad9)"/>
    <property type="match status" value="1"/>
</dbReference>
<organism evidence="6 7">
    <name type="scientific">Penicillium cinerascens</name>
    <dbReference type="NCBI Taxonomy" id="70096"/>
    <lineage>
        <taxon>Eukaryota</taxon>
        <taxon>Fungi</taxon>
        <taxon>Dikarya</taxon>
        <taxon>Ascomycota</taxon>
        <taxon>Pezizomycotina</taxon>
        <taxon>Eurotiomycetes</taxon>
        <taxon>Eurotiomycetidae</taxon>
        <taxon>Eurotiales</taxon>
        <taxon>Aspergillaceae</taxon>
        <taxon>Penicillium</taxon>
    </lineage>
</organism>
<feature type="compositionally biased region" description="Polar residues" evidence="4">
    <location>
        <begin position="553"/>
        <end position="625"/>
    </location>
</feature>
<feature type="compositionally biased region" description="Basic and acidic residues" evidence="4">
    <location>
        <begin position="329"/>
        <end position="342"/>
    </location>
</feature>
<dbReference type="GO" id="GO:0005634">
    <property type="term" value="C:nucleus"/>
    <property type="evidence" value="ECO:0007669"/>
    <property type="project" value="UniProtKB-SubCell"/>
</dbReference>
<proteinExistence type="predicted"/>
<dbReference type="InterPro" id="IPR036420">
    <property type="entry name" value="BRCT_dom_sf"/>
</dbReference>
<evidence type="ECO:0000256" key="2">
    <source>
        <dbReference type="ARBA" id="ARBA00022763"/>
    </source>
</evidence>
<feature type="domain" description="BRCT" evidence="5">
    <location>
        <begin position="1130"/>
        <end position="1259"/>
    </location>
</feature>
<protein>
    <recommendedName>
        <fullName evidence="5">BRCT domain-containing protein</fullName>
    </recommendedName>
</protein>
<dbReference type="InterPro" id="IPR001357">
    <property type="entry name" value="BRCT_dom"/>
</dbReference>
<dbReference type="PANTHER" id="PTHR15321">
    <property type="entry name" value="TUMOR SUPPRESSOR P53-BINDING PROTEIN 1"/>
    <property type="match status" value="1"/>
</dbReference>
<feature type="region of interest" description="Disordered" evidence="4">
    <location>
        <begin position="919"/>
        <end position="941"/>
    </location>
</feature>
<feature type="compositionally biased region" description="Polar residues" evidence="4">
    <location>
        <begin position="660"/>
        <end position="669"/>
    </location>
</feature>
<keyword evidence="3" id="KW-0539">Nucleus</keyword>
<dbReference type="SMART" id="SM00292">
    <property type="entry name" value="BRCT"/>
    <property type="match status" value="1"/>
</dbReference>
<feature type="region of interest" description="Disordered" evidence="4">
    <location>
        <begin position="223"/>
        <end position="253"/>
    </location>
</feature>
<dbReference type="GO" id="GO:0000077">
    <property type="term" value="P:DNA damage checkpoint signaling"/>
    <property type="evidence" value="ECO:0007669"/>
    <property type="project" value="TreeGrafter"/>
</dbReference>
<keyword evidence="2" id="KW-0227">DNA damage</keyword>
<feature type="region of interest" description="Disordered" evidence="4">
    <location>
        <begin position="328"/>
        <end position="355"/>
    </location>
</feature>
<dbReference type="GeneID" id="83184843"/>
<feature type="compositionally biased region" description="Acidic residues" evidence="4">
    <location>
        <begin position="411"/>
        <end position="428"/>
    </location>
</feature>
<keyword evidence="7" id="KW-1185">Reference proteome</keyword>
<feature type="compositionally biased region" description="Polar residues" evidence="4">
    <location>
        <begin position="700"/>
        <end position="733"/>
    </location>
</feature>
<feature type="compositionally biased region" description="Polar residues" evidence="4">
    <location>
        <begin position="880"/>
        <end position="891"/>
    </location>
</feature>
<feature type="region of interest" description="Disordered" evidence="4">
    <location>
        <begin position="388"/>
        <end position="737"/>
    </location>
</feature>
<dbReference type="PANTHER" id="PTHR15321:SF3">
    <property type="entry name" value="TP53-BINDING PROTEIN 1"/>
    <property type="match status" value="1"/>
</dbReference>
<feature type="compositionally biased region" description="Polar residues" evidence="4">
    <location>
        <begin position="90"/>
        <end position="99"/>
    </location>
</feature>
<sequence>METQDSIDIATLQRVALGLEHEPTQSFFLGQSKTDDTTQQHSRFNHAGHSHGDTGLAGTRSSAISLLDPARSAPKRSPRPSPSPQYAENPMNSIPSANEPTEGHPLSATQSGSMESGEAAPGDTQVVSQSVYDSIIRQNGESMYHGHSQAGADGATLMTLHEGDSGHLDLLAEFDSARLPKPHPPDHDEESNYDGSESSPMASLEYQPEFFPESQRFLANTPGTAVKKNQTPGTSMKTPSLSRNPLAGDLESSGGLMGLSQLFKATQAPSSPLVDGPQPDIVSDRPSPNLPIQQHRIINNMSSPLAHTRVLFARESSEPNLNYISLKESQSRRDRSLGERLTRSAGNMQQDDEIDQEFYKESSFVERARRQRELDEEAAAQFAALEAPARSKSNVTISPENPILEVHEDDPMPDAAGSEEETEQEEDLGPQVPQSQEVPHSSEEDKENYNGPPVPVQAANSAHDRLSQALAMEESPSSRTNTMVDPDIAYSRQGSILEDHDQYVCRSSQVMVKDSQQSPQPSPTPIPNDFHPVDQPLQYETQVEPTSDGDRTSPAQQALQSSPPGSQTGSRSVSRHLSISPTKCSNVSHPSVLQPGQNSSSDETRGAHSSNPSQQAASGSFPNRTGSGSGEKSSSLPSRVTETPVHQRPQINDIGRLTSIPETSPNRTEPNVWEGETNGGDGMNEDDDLPPMYPAGPPNRASQPRPSQSRALSSPIKTLQSQALPQVLSSPSGRQRRRLTDIAADLSPQVEMKFGDFGVNFFTAEDEAFNSLVAEGSPTRPKKKRRGNTGQSFLIPDSTPRAHPPKTVARIPEWPTPQKQQSLAAIHVPETTVRKPSRPSRSSENVWEVGASPQQLIRRRSKAKSIRPLSSHNTEEPCPSIQQPETQSSARQVVAHNLQNVPSSEITDVHVDSDVLQSDATTFQSPPTTPKPISGPSDDSQIAPSQVLAVWMGQKRAYYPATCFGTPLGVSSTKYSVKFEDSLPVEVVKGAVKRFELRIGDGVKVDMRGVPKVTHIVRGFDDKLTKEQLAQAAENGFCPQTDIYGHTTVILGPKQRKSLPNAGLASSENVIRVPISRIYLDMILWNQLQDRAFTYQQPQAAPRESKSHTPSEKSSLPASPSTRFSRSIYESSGVFAGMAFAVSYKDDESSKNRITRLIVENGGTILHEGFTELFEPSPIRRIDTPTKGKGDDGSSDGSVGLRLNGLAENVGFACLIADTHSRREKYMQALALNLPCLSGRWVEDCVAKGRALDWDIYLLPAGDSMFLNGATKSRVMVPTPPSETRLANTISARPKLLDGKSVLIVMGRGKAEEKRKAYIFLTFALGASRVERVPDLETAKALLDSQSEVSLPSTWDMVYVDDADQAAAKAMLTPQPRTQRIHLFHGRKRRKSAVFTMSSTPESSSSMATVIGSEFVCQSLILGRLFEE</sequence>
<feature type="compositionally biased region" description="Polar residues" evidence="4">
    <location>
        <begin position="1112"/>
        <end position="1123"/>
    </location>
</feature>
<dbReference type="EMBL" id="JAPQKR010000016">
    <property type="protein sequence ID" value="KAJ5191501.1"/>
    <property type="molecule type" value="Genomic_DNA"/>
</dbReference>
<dbReference type="Proteomes" id="UP001150904">
    <property type="component" value="Unassembled WGS sequence"/>
</dbReference>
<dbReference type="RefSeq" id="XP_058304441.1">
    <property type="nucleotide sequence ID" value="XM_058457542.1"/>
</dbReference>
<reference evidence="6" key="1">
    <citation type="submission" date="2022-12" db="EMBL/GenBank/DDBJ databases">
        <authorList>
            <person name="Petersen C."/>
        </authorList>
    </citation>
    <scope>NUCLEOTIDE SEQUENCE</scope>
    <source>
        <strain evidence="6">IBT 15544</strain>
    </source>
</reference>
<evidence type="ECO:0000256" key="3">
    <source>
        <dbReference type="ARBA" id="ARBA00023242"/>
    </source>
</evidence>
<dbReference type="OrthoDB" id="129353at2759"/>
<reference evidence="6" key="2">
    <citation type="journal article" date="2023" name="IMA Fungus">
        <title>Comparative genomic study of the Penicillium genus elucidates a diverse pangenome and 15 lateral gene transfer events.</title>
        <authorList>
            <person name="Petersen C."/>
            <person name="Sorensen T."/>
            <person name="Nielsen M.R."/>
            <person name="Sondergaard T.E."/>
            <person name="Sorensen J.L."/>
            <person name="Fitzpatrick D.A."/>
            <person name="Frisvad J.C."/>
            <person name="Nielsen K.L."/>
        </authorList>
    </citation>
    <scope>NUCLEOTIDE SEQUENCE</scope>
    <source>
        <strain evidence="6">IBT 15544</strain>
    </source>
</reference>
<feature type="region of interest" description="Disordered" evidence="4">
    <location>
        <begin position="773"/>
        <end position="891"/>
    </location>
</feature>
<dbReference type="SUPFAM" id="SSF52113">
    <property type="entry name" value="BRCT domain"/>
    <property type="match status" value="1"/>
</dbReference>
<name>A0A9W9M6G8_9EURO</name>
<dbReference type="InterPro" id="IPR047249">
    <property type="entry name" value="BRCT_p53bp1-like_rpt1"/>
</dbReference>
<comment type="caution">
    <text evidence="6">The sequence shown here is derived from an EMBL/GenBank/DDBJ whole genome shotgun (WGS) entry which is preliminary data.</text>
</comment>
<dbReference type="PROSITE" id="PS50172">
    <property type="entry name" value="BRCT"/>
    <property type="match status" value="1"/>
</dbReference>
<dbReference type="CDD" id="cd17745">
    <property type="entry name" value="BRCT_p53bp1_rpt1"/>
    <property type="match status" value="1"/>
</dbReference>
<comment type="subcellular location">
    <subcellularLocation>
        <location evidence="1">Nucleus</location>
    </subcellularLocation>
</comment>
<dbReference type="GO" id="GO:0045944">
    <property type="term" value="P:positive regulation of transcription by RNA polymerase II"/>
    <property type="evidence" value="ECO:0007669"/>
    <property type="project" value="TreeGrafter"/>
</dbReference>
<gene>
    <name evidence="6" type="ORF">N7498_010486</name>
</gene>
<dbReference type="Gene3D" id="2.30.30.140">
    <property type="match status" value="1"/>
</dbReference>
<evidence type="ECO:0000313" key="6">
    <source>
        <dbReference type="EMBL" id="KAJ5191501.1"/>
    </source>
</evidence>
<dbReference type="InterPro" id="IPR013914">
    <property type="entry name" value="Rad9_Rad53-bd_dom_fun"/>
</dbReference>
<evidence type="ECO:0000256" key="4">
    <source>
        <dbReference type="SAM" id="MobiDB-lite"/>
    </source>
</evidence>
<dbReference type="Gene3D" id="3.40.50.10190">
    <property type="entry name" value="BRCT domain"/>
    <property type="match status" value="1"/>
</dbReference>
<dbReference type="GO" id="GO:0042393">
    <property type="term" value="F:histone binding"/>
    <property type="evidence" value="ECO:0007669"/>
    <property type="project" value="TreeGrafter"/>
</dbReference>
<evidence type="ECO:0000313" key="7">
    <source>
        <dbReference type="Proteomes" id="UP001150904"/>
    </source>
</evidence>
<dbReference type="Pfam" id="PF08605">
    <property type="entry name" value="Rad9_Rad53_bind"/>
    <property type="match status" value="1"/>
</dbReference>
<feature type="region of interest" description="Disordered" evidence="4">
    <location>
        <begin position="26"/>
        <end position="126"/>
    </location>
</feature>
<dbReference type="FunFam" id="3.40.50.10190:FF:000083">
    <property type="entry name" value="DNA damage repair protein (Rad9)"/>
    <property type="match status" value="1"/>
</dbReference>